<evidence type="ECO:0000256" key="6">
    <source>
        <dbReference type="SAM" id="MobiDB-lite"/>
    </source>
</evidence>
<sequence length="642" mass="72006">MSNIHAASTTLDDIINELKLTYDSSVGVLDGESIRKVPNINTLTNLNKLLKNLYKQLSDVEQVDDEVLAKVDTVKSGKRKGGQAKESHRKRHISAISDAAEDDDKSKLGDLKRRRTVSIELESEQEDDTEANDTANFKGSPAPSQQQQQQQHQQQRQQQPHPPSPPVPPVQTGSFTPEDDTRLKNPKSEYVEPQTLSADAIAALGLYSEENEGLETHGTDFLKKKYGVASYPASDLQHLLPGKIPDTDLSQNKPPANQVQFTTFQSYIESYFRPFSTDDVKFLKERNVVPPGFEKLGYEPDLTPFVIPKLGRFYADAWIEEDASLASKLNSPAQYLNHPDCYSAKGSINSITDDNLYTEDVSCGPLSSRLLSAILSNHEGEGAEHPTTTTATQETGEEKIVEINDENSSNRELTHLAEDEVATQLNSSEDYKLATEPSDYQSIEDRLKRELKYIGIFMNLPFVVDDKNKSKSQMAGRLAKRSTHSIVDNDEWIKNREDDEVCAEIRSLQKELREVTSRNRANKKKLIPIMEESIAYQEYCTILDELDKQVDQAYMKRSRGRGKKKKIDATTPQQQAVNSGLRTLLEKRKRWIDNIGALFPPPEIMKRVPAESIMIKEGEVEAEAIEVEDNDNGPSAAVSKLI</sequence>
<keyword evidence="5" id="KW-0539">Nucleus</keyword>
<feature type="region of interest" description="Disordered" evidence="6">
    <location>
        <begin position="116"/>
        <end position="194"/>
    </location>
</feature>
<comment type="similarity">
    <text evidence="2">Belongs to the NGG1 family.</text>
</comment>
<evidence type="ECO:0000256" key="1">
    <source>
        <dbReference type="ARBA" id="ARBA00004123"/>
    </source>
</evidence>
<evidence type="ECO:0000256" key="3">
    <source>
        <dbReference type="ARBA" id="ARBA00023015"/>
    </source>
</evidence>
<dbReference type="EMBL" id="OZ022407">
    <property type="protein sequence ID" value="CAK9438647.1"/>
    <property type="molecule type" value="Genomic_DNA"/>
</dbReference>
<evidence type="ECO:0000313" key="8">
    <source>
        <dbReference type="Proteomes" id="UP001497383"/>
    </source>
</evidence>
<feature type="compositionally biased region" description="Pro residues" evidence="6">
    <location>
        <begin position="160"/>
        <end position="169"/>
    </location>
</feature>
<feature type="compositionally biased region" description="Basic and acidic residues" evidence="6">
    <location>
        <begin position="179"/>
        <end position="190"/>
    </location>
</feature>
<organism evidence="7 8">
    <name type="scientific">Lodderomyces beijingensis</name>
    <dbReference type="NCBI Taxonomy" id="1775926"/>
    <lineage>
        <taxon>Eukaryota</taxon>
        <taxon>Fungi</taxon>
        <taxon>Dikarya</taxon>
        <taxon>Ascomycota</taxon>
        <taxon>Saccharomycotina</taxon>
        <taxon>Pichiomycetes</taxon>
        <taxon>Debaryomycetaceae</taxon>
        <taxon>Candida/Lodderomyces clade</taxon>
        <taxon>Lodderomyces</taxon>
    </lineage>
</organism>
<protein>
    <submittedName>
        <fullName evidence="7">Uncharacterized protein</fullName>
    </submittedName>
</protein>
<reference evidence="7 8" key="1">
    <citation type="submission" date="2024-03" db="EMBL/GenBank/DDBJ databases">
        <authorList>
            <person name="Brejova B."/>
        </authorList>
    </citation>
    <scope>NUCLEOTIDE SEQUENCE [LARGE SCALE GENOMIC DNA]</scope>
    <source>
        <strain evidence="7 8">CBS 14171</strain>
    </source>
</reference>
<feature type="compositionally biased region" description="Basic residues" evidence="6">
    <location>
        <begin position="76"/>
        <end position="93"/>
    </location>
</feature>
<dbReference type="InterPro" id="IPR019340">
    <property type="entry name" value="Histone_AcTrfase_su3"/>
</dbReference>
<feature type="compositionally biased region" description="Low complexity" evidence="6">
    <location>
        <begin position="143"/>
        <end position="159"/>
    </location>
</feature>
<evidence type="ECO:0000313" key="7">
    <source>
        <dbReference type="EMBL" id="CAK9438647.1"/>
    </source>
</evidence>
<keyword evidence="4" id="KW-0804">Transcription</keyword>
<dbReference type="RefSeq" id="XP_066829809.1">
    <property type="nucleotide sequence ID" value="XM_066972918.1"/>
</dbReference>
<dbReference type="Proteomes" id="UP001497383">
    <property type="component" value="Chromosome 3"/>
</dbReference>
<comment type="subcellular location">
    <subcellularLocation>
        <location evidence="1">Nucleus</location>
    </subcellularLocation>
</comment>
<keyword evidence="8" id="KW-1185">Reference proteome</keyword>
<feature type="compositionally biased region" description="Acidic residues" evidence="6">
    <location>
        <begin position="121"/>
        <end position="131"/>
    </location>
</feature>
<evidence type="ECO:0000256" key="2">
    <source>
        <dbReference type="ARBA" id="ARBA00005330"/>
    </source>
</evidence>
<dbReference type="GeneID" id="92208067"/>
<proteinExistence type="inferred from homology"/>
<evidence type="ECO:0000256" key="5">
    <source>
        <dbReference type="ARBA" id="ARBA00023242"/>
    </source>
</evidence>
<accession>A0ABP0ZMR3</accession>
<dbReference type="PANTHER" id="PTHR13556:SF2">
    <property type="entry name" value="TRANSCRIPTIONAL ADAPTER 3"/>
    <property type="match status" value="1"/>
</dbReference>
<dbReference type="PANTHER" id="PTHR13556">
    <property type="entry name" value="TRANSCRIPTIONAL ADAPTER 3-RELATED"/>
    <property type="match status" value="1"/>
</dbReference>
<gene>
    <name evidence="7" type="ORF">LODBEIA_P28710</name>
</gene>
<keyword evidence="3" id="KW-0805">Transcription regulation</keyword>
<feature type="region of interest" description="Disordered" evidence="6">
    <location>
        <begin position="75"/>
        <end position="104"/>
    </location>
</feature>
<name>A0ABP0ZMR3_9ASCO</name>
<dbReference type="Pfam" id="PF10198">
    <property type="entry name" value="Ada3"/>
    <property type="match status" value="1"/>
</dbReference>
<evidence type="ECO:0000256" key="4">
    <source>
        <dbReference type="ARBA" id="ARBA00023163"/>
    </source>
</evidence>